<dbReference type="EMBL" id="CP108482">
    <property type="protein sequence ID" value="WUS58952.1"/>
    <property type="molecule type" value="Genomic_DNA"/>
</dbReference>
<keyword evidence="3" id="KW-1185">Reference proteome</keyword>
<organism evidence="2 3">
    <name type="scientific">Kitasatospora herbaricolor</name>
    <dbReference type="NCBI Taxonomy" id="68217"/>
    <lineage>
        <taxon>Bacteria</taxon>
        <taxon>Bacillati</taxon>
        <taxon>Actinomycetota</taxon>
        <taxon>Actinomycetes</taxon>
        <taxon>Kitasatosporales</taxon>
        <taxon>Streptomycetaceae</taxon>
        <taxon>Kitasatospora</taxon>
    </lineage>
</organism>
<gene>
    <name evidence="2" type="ORF">OG469_27685</name>
</gene>
<sequence>MTRTTGTAAGTVDAPSGTGGDGREPAAPGGPWEVRRSGTGGGHRRGRPALEVYEHGELLDVLVASRLSPQLLRGARRSTDGGRRLSLAWGRLPACGPLPMVEFTGGRLPLRRRARLVAPAVTVSGVFWLAWAEGPFSTVTVRDSTGDAPAERLRLVRARDAGAYDGGPA</sequence>
<feature type="region of interest" description="Disordered" evidence="1">
    <location>
        <begin position="1"/>
        <end position="47"/>
    </location>
</feature>
<dbReference type="Proteomes" id="UP001432014">
    <property type="component" value="Chromosome"/>
</dbReference>
<protein>
    <submittedName>
        <fullName evidence="2">Uncharacterized protein</fullName>
    </submittedName>
</protein>
<accession>A0ABZ1WDL6</accession>
<reference evidence="2 3" key="1">
    <citation type="submission" date="2022-10" db="EMBL/GenBank/DDBJ databases">
        <title>The complete genomes of actinobacterial strains from the NBC collection.</title>
        <authorList>
            <person name="Joergensen T.S."/>
            <person name="Alvarez Arevalo M."/>
            <person name="Sterndorff E.B."/>
            <person name="Faurdal D."/>
            <person name="Vuksanovic O."/>
            <person name="Mourched A.-S."/>
            <person name="Charusanti P."/>
            <person name="Shaw S."/>
            <person name="Blin K."/>
            <person name="Weber T."/>
        </authorList>
    </citation>
    <scope>NUCLEOTIDE SEQUENCE [LARGE SCALE GENOMIC DNA]</scope>
    <source>
        <strain evidence="2 3">NBC_01247</strain>
    </source>
</reference>
<evidence type="ECO:0000313" key="3">
    <source>
        <dbReference type="Proteomes" id="UP001432014"/>
    </source>
</evidence>
<dbReference type="RefSeq" id="WP_329494898.1">
    <property type="nucleotide sequence ID" value="NZ_CP108460.1"/>
</dbReference>
<name>A0ABZ1WDL6_9ACTN</name>
<evidence type="ECO:0000313" key="2">
    <source>
        <dbReference type="EMBL" id="WUS58952.1"/>
    </source>
</evidence>
<proteinExistence type="predicted"/>
<evidence type="ECO:0000256" key="1">
    <source>
        <dbReference type="SAM" id="MobiDB-lite"/>
    </source>
</evidence>